<evidence type="ECO:0000313" key="8">
    <source>
        <dbReference type="Proteomes" id="UP000186922"/>
    </source>
</evidence>
<organism evidence="7 8">
    <name type="scientific">Ramazzottius varieornatus</name>
    <name type="common">Water bear</name>
    <name type="synonym">Tardigrade</name>
    <dbReference type="NCBI Taxonomy" id="947166"/>
    <lineage>
        <taxon>Eukaryota</taxon>
        <taxon>Metazoa</taxon>
        <taxon>Ecdysozoa</taxon>
        <taxon>Tardigrada</taxon>
        <taxon>Eutardigrada</taxon>
        <taxon>Parachela</taxon>
        <taxon>Hypsibioidea</taxon>
        <taxon>Ramazzottiidae</taxon>
        <taxon>Ramazzottius</taxon>
    </lineage>
</organism>
<protein>
    <recommendedName>
        <fullName evidence="6">G-protein coupled receptors family 1 profile domain-containing protein</fullName>
    </recommendedName>
</protein>
<keyword evidence="3 5" id="KW-1133">Transmembrane helix</keyword>
<dbReference type="EMBL" id="BDGG01000012">
    <property type="protein sequence ID" value="GAV05945.1"/>
    <property type="molecule type" value="Genomic_DNA"/>
</dbReference>
<proteinExistence type="predicted"/>
<dbReference type="Proteomes" id="UP000186922">
    <property type="component" value="Unassembled WGS sequence"/>
</dbReference>
<evidence type="ECO:0000313" key="7">
    <source>
        <dbReference type="EMBL" id="GAV05945.1"/>
    </source>
</evidence>
<accession>A0A1D1VWV9</accession>
<keyword evidence="4 5" id="KW-0472">Membrane</keyword>
<evidence type="ECO:0000256" key="4">
    <source>
        <dbReference type="ARBA" id="ARBA00023136"/>
    </source>
</evidence>
<reference evidence="7 8" key="1">
    <citation type="journal article" date="2016" name="Nat. Commun.">
        <title>Extremotolerant tardigrade genome and improved radiotolerance of human cultured cells by tardigrade-unique protein.</title>
        <authorList>
            <person name="Hashimoto T."/>
            <person name="Horikawa D.D."/>
            <person name="Saito Y."/>
            <person name="Kuwahara H."/>
            <person name="Kozuka-Hata H."/>
            <person name="Shin-I T."/>
            <person name="Minakuchi Y."/>
            <person name="Ohishi K."/>
            <person name="Motoyama A."/>
            <person name="Aizu T."/>
            <person name="Enomoto A."/>
            <person name="Kondo K."/>
            <person name="Tanaka S."/>
            <person name="Hara Y."/>
            <person name="Koshikawa S."/>
            <person name="Sagara H."/>
            <person name="Miura T."/>
            <person name="Yokobori S."/>
            <person name="Miyagawa K."/>
            <person name="Suzuki Y."/>
            <person name="Kubo T."/>
            <person name="Oyama M."/>
            <person name="Kohara Y."/>
            <person name="Fujiyama A."/>
            <person name="Arakawa K."/>
            <person name="Katayama T."/>
            <person name="Toyoda A."/>
            <person name="Kunieda T."/>
        </authorList>
    </citation>
    <scope>NUCLEOTIDE SEQUENCE [LARGE SCALE GENOMIC DNA]</scope>
    <source>
        <strain evidence="7 8">YOKOZUNA-1</strain>
    </source>
</reference>
<comment type="subcellular location">
    <subcellularLocation>
        <location evidence="1">Membrane</location>
    </subcellularLocation>
</comment>
<dbReference type="GO" id="GO:0016020">
    <property type="term" value="C:membrane"/>
    <property type="evidence" value="ECO:0007669"/>
    <property type="project" value="UniProtKB-SubCell"/>
</dbReference>
<evidence type="ECO:0000256" key="5">
    <source>
        <dbReference type="SAM" id="Phobius"/>
    </source>
</evidence>
<feature type="domain" description="G-protein coupled receptors family 1 profile" evidence="6">
    <location>
        <begin position="54"/>
        <end position="86"/>
    </location>
</feature>
<keyword evidence="2 5" id="KW-0812">Transmembrane</keyword>
<dbReference type="PROSITE" id="PS50262">
    <property type="entry name" value="G_PROTEIN_RECEP_F1_2"/>
    <property type="match status" value="1"/>
</dbReference>
<sequence>MDTQNVTGNSTGSHSGGLMRLDHCGWERQRFIPHAVRHLDHTTYPILLFIATVGNVLTIMILRKERPYGSKGIYLSAVAVIDLLYM</sequence>
<evidence type="ECO:0000256" key="1">
    <source>
        <dbReference type="ARBA" id="ARBA00004370"/>
    </source>
</evidence>
<dbReference type="InterPro" id="IPR017452">
    <property type="entry name" value="GPCR_Rhodpsn_7TM"/>
</dbReference>
<name>A0A1D1VWV9_RAMVA</name>
<gene>
    <name evidence="7" type="primary">RvY_15996-1</name>
    <name evidence="7" type="synonym">RvY_15996.1</name>
    <name evidence="7" type="ORF">RvY_15996</name>
</gene>
<keyword evidence="8" id="KW-1185">Reference proteome</keyword>
<evidence type="ECO:0000256" key="2">
    <source>
        <dbReference type="ARBA" id="ARBA00022692"/>
    </source>
</evidence>
<feature type="transmembrane region" description="Helical" evidence="5">
    <location>
        <begin position="43"/>
        <end position="62"/>
    </location>
</feature>
<evidence type="ECO:0000259" key="6">
    <source>
        <dbReference type="PROSITE" id="PS50262"/>
    </source>
</evidence>
<comment type="caution">
    <text evidence="7">The sequence shown here is derived from an EMBL/GenBank/DDBJ whole genome shotgun (WGS) entry which is preliminary data.</text>
</comment>
<dbReference type="AlphaFoldDB" id="A0A1D1VWV9"/>
<evidence type="ECO:0000256" key="3">
    <source>
        <dbReference type="ARBA" id="ARBA00022989"/>
    </source>
</evidence>